<keyword evidence="7" id="KW-1185">Reference proteome</keyword>
<feature type="domain" description="O-methyltransferase C-terminal" evidence="4">
    <location>
        <begin position="113"/>
        <end position="313"/>
    </location>
</feature>
<name>A0ABP6BH20_9ACTN</name>
<protein>
    <submittedName>
        <fullName evidence="6">Methyltransferase</fullName>
    </submittedName>
</protein>
<evidence type="ECO:0000256" key="3">
    <source>
        <dbReference type="ARBA" id="ARBA00022691"/>
    </source>
</evidence>
<dbReference type="InterPro" id="IPR036388">
    <property type="entry name" value="WH-like_DNA-bd_sf"/>
</dbReference>
<dbReference type="GO" id="GO:0008168">
    <property type="term" value="F:methyltransferase activity"/>
    <property type="evidence" value="ECO:0007669"/>
    <property type="project" value="UniProtKB-KW"/>
</dbReference>
<dbReference type="PANTHER" id="PTHR43712">
    <property type="entry name" value="PUTATIVE (AFU_ORTHOLOGUE AFUA_4G14580)-RELATED"/>
    <property type="match status" value="1"/>
</dbReference>
<gene>
    <name evidence="6" type="ORF">GCM10010423_72920</name>
</gene>
<dbReference type="Gene3D" id="1.10.10.10">
    <property type="entry name" value="Winged helix-like DNA-binding domain superfamily/Winged helix DNA-binding domain"/>
    <property type="match status" value="1"/>
</dbReference>
<dbReference type="InterPro" id="IPR036390">
    <property type="entry name" value="WH_DNA-bd_sf"/>
</dbReference>
<comment type="caution">
    <text evidence="6">The sequence shown here is derived from an EMBL/GenBank/DDBJ whole genome shotgun (WGS) entry which is preliminary data.</text>
</comment>
<dbReference type="Pfam" id="PF08100">
    <property type="entry name" value="Dimerisation"/>
    <property type="match status" value="1"/>
</dbReference>
<evidence type="ECO:0000313" key="7">
    <source>
        <dbReference type="Proteomes" id="UP001501095"/>
    </source>
</evidence>
<dbReference type="InterPro" id="IPR001077">
    <property type="entry name" value="COMT_C"/>
</dbReference>
<evidence type="ECO:0000259" key="5">
    <source>
        <dbReference type="Pfam" id="PF08100"/>
    </source>
</evidence>
<dbReference type="Pfam" id="PF00891">
    <property type="entry name" value="Methyltransf_2"/>
    <property type="match status" value="1"/>
</dbReference>
<dbReference type="SUPFAM" id="SSF53335">
    <property type="entry name" value="S-adenosyl-L-methionine-dependent methyltransferases"/>
    <property type="match status" value="1"/>
</dbReference>
<dbReference type="CDD" id="cd02440">
    <property type="entry name" value="AdoMet_MTases"/>
    <property type="match status" value="1"/>
</dbReference>
<keyword evidence="2" id="KW-0808">Transferase</keyword>
<keyword evidence="1 6" id="KW-0489">Methyltransferase</keyword>
<dbReference type="EMBL" id="BAAATM010000029">
    <property type="protein sequence ID" value="GAA2560021.1"/>
    <property type="molecule type" value="Genomic_DNA"/>
</dbReference>
<feature type="domain" description="O-methyltransferase dimerisation" evidence="5">
    <location>
        <begin position="17"/>
        <end position="85"/>
    </location>
</feature>
<dbReference type="RefSeq" id="WP_344544345.1">
    <property type="nucleotide sequence ID" value="NZ_BAAATM010000029.1"/>
</dbReference>
<organism evidence="6 7">
    <name type="scientific">Streptomyces levis</name>
    <dbReference type="NCBI Taxonomy" id="285566"/>
    <lineage>
        <taxon>Bacteria</taxon>
        <taxon>Bacillati</taxon>
        <taxon>Actinomycetota</taxon>
        <taxon>Actinomycetes</taxon>
        <taxon>Kitasatosporales</taxon>
        <taxon>Streptomycetaceae</taxon>
        <taxon>Streptomyces</taxon>
    </lineage>
</organism>
<proteinExistence type="predicted"/>
<evidence type="ECO:0000256" key="2">
    <source>
        <dbReference type="ARBA" id="ARBA00022679"/>
    </source>
</evidence>
<dbReference type="Gene3D" id="3.40.50.150">
    <property type="entry name" value="Vaccinia Virus protein VP39"/>
    <property type="match status" value="1"/>
</dbReference>
<dbReference type="InterPro" id="IPR016461">
    <property type="entry name" value="COMT-like"/>
</dbReference>
<dbReference type="InterPro" id="IPR012967">
    <property type="entry name" value="COMT_dimerisation"/>
</dbReference>
<dbReference type="PIRSF" id="PIRSF005739">
    <property type="entry name" value="O-mtase"/>
    <property type="match status" value="1"/>
</dbReference>
<dbReference type="Proteomes" id="UP001501095">
    <property type="component" value="Unassembled WGS sequence"/>
</dbReference>
<dbReference type="PANTHER" id="PTHR43712:SF2">
    <property type="entry name" value="O-METHYLTRANSFERASE CICE"/>
    <property type="match status" value="1"/>
</dbReference>
<dbReference type="GO" id="GO:0032259">
    <property type="term" value="P:methylation"/>
    <property type="evidence" value="ECO:0007669"/>
    <property type="project" value="UniProtKB-KW"/>
</dbReference>
<keyword evidence="3" id="KW-0949">S-adenosyl-L-methionine</keyword>
<evidence type="ECO:0000313" key="6">
    <source>
        <dbReference type="EMBL" id="GAA2560021.1"/>
    </source>
</evidence>
<evidence type="ECO:0000259" key="4">
    <source>
        <dbReference type="Pfam" id="PF00891"/>
    </source>
</evidence>
<dbReference type="PROSITE" id="PS51683">
    <property type="entry name" value="SAM_OMT_II"/>
    <property type="match status" value="1"/>
</dbReference>
<evidence type="ECO:0000256" key="1">
    <source>
        <dbReference type="ARBA" id="ARBA00022603"/>
    </source>
</evidence>
<reference evidence="7" key="1">
    <citation type="journal article" date="2019" name="Int. J. Syst. Evol. Microbiol.">
        <title>The Global Catalogue of Microorganisms (GCM) 10K type strain sequencing project: providing services to taxonomists for standard genome sequencing and annotation.</title>
        <authorList>
            <consortium name="The Broad Institute Genomics Platform"/>
            <consortium name="The Broad Institute Genome Sequencing Center for Infectious Disease"/>
            <person name="Wu L."/>
            <person name="Ma J."/>
        </authorList>
    </citation>
    <scope>NUCLEOTIDE SEQUENCE [LARGE SCALE GENOMIC DNA]</scope>
    <source>
        <strain evidence="7">JCM 6924</strain>
    </source>
</reference>
<dbReference type="SUPFAM" id="SSF46785">
    <property type="entry name" value="Winged helix' DNA-binding domain"/>
    <property type="match status" value="1"/>
</dbReference>
<sequence length="333" mass="35182">MSDPPWSQELSRKSDLITPMAIRVAATLGLSDHMAAGAVTAETLARATGVDATALSRLLGHLVNAGIYRPRPGGGYEPTELGALLRDDVPESGRDWLRLDGPTGRGEAAAFRLLDAVRTGGPVYSALYGREFWTDVESDGALAEAFARRMAASMRWVVPELLARGDWRSVRHVVDVGGGSGDLLAAVVDATPGARGTLLDRAGPVAAAERDFAAAGLAERCRAVVGSFFDPLPAGADVYLLSNVLLNWPDDQASVILRRCAEAVRPGGRVMVLEGLLDVQTDQTDLDLRMLVYLGGRMRTTGQVRELAAGAGLALHRVAGLGPVRSLVELTPA</sequence>
<dbReference type="Gene3D" id="1.10.287.1350">
    <property type="match status" value="1"/>
</dbReference>
<dbReference type="InterPro" id="IPR029063">
    <property type="entry name" value="SAM-dependent_MTases_sf"/>
</dbReference>
<accession>A0ABP6BH20</accession>